<dbReference type="GO" id="GO:0005634">
    <property type="term" value="C:nucleus"/>
    <property type="evidence" value="ECO:0007669"/>
    <property type="project" value="TreeGrafter"/>
</dbReference>
<feature type="region of interest" description="Disordered" evidence="2">
    <location>
        <begin position="24"/>
        <end position="71"/>
    </location>
</feature>
<feature type="compositionally biased region" description="Basic residues" evidence="2">
    <location>
        <begin position="766"/>
        <end position="782"/>
    </location>
</feature>
<comment type="similarity">
    <text evidence="1">Belongs to the SAPAP family.</text>
</comment>
<dbReference type="GO" id="GO:0008017">
    <property type="term" value="F:microtubule binding"/>
    <property type="evidence" value="ECO:0007669"/>
    <property type="project" value="TreeGrafter"/>
</dbReference>
<organism evidence="3 4">
    <name type="scientific">Anopheles farauti</name>
    <dbReference type="NCBI Taxonomy" id="69004"/>
    <lineage>
        <taxon>Eukaryota</taxon>
        <taxon>Metazoa</taxon>
        <taxon>Ecdysozoa</taxon>
        <taxon>Arthropoda</taxon>
        <taxon>Hexapoda</taxon>
        <taxon>Insecta</taxon>
        <taxon>Pterygota</taxon>
        <taxon>Neoptera</taxon>
        <taxon>Endopterygota</taxon>
        <taxon>Diptera</taxon>
        <taxon>Nematocera</taxon>
        <taxon>Culicoidea</taxon>
        <taxon>Culicidae</taxon>
        <taxon>Anophelinae</taxon>
        <taxon>Anopheles</taxon>
    </lineage>
</organism>
<evidence type="ECO:0000313" key="4">
    <source>
        <dbReference type="Proteomes" id="UP000075886"/>
    </source>
</evidence>
<dbReference type="InterPro" id="IPR005026">
    <property type="entry name" value="SAPAP"/>
</dbReference>
<feature type="compositionally biased region" description="Basic and acidic residues" evidence="2">
    <location>
        <begin position="709"/>
        <end position="724"/>
    </location>
</feature>
<sequence length="782" mass="89252">MKDTKFAMEFKAFFKNTSMGRKGEHVKMEVNRQKKKNRDKSRHEMRQAFRHIDDTEDENEPPPIEQHRNHNNLYPEVQSQQMITTKSSKTSSNNHLTADERYLVRLNRLQKFCEQKRHRQLEEMAKQKSAFVPFVGNAVTKPKVAPVDGGARKLTPLRERQEQVQNVVPKTHKTPGTIKKVVKARVDCWRTQQNKSTSKTASDGTEPRLKKEKQAFPATKSVSRMAHVKKEAKSNQWKQPQQRKAAKIAPHAVLSKIEIGTSSSMVTSTARKRKPLIFAFDCLDGNNQPKTTLLTANKTETLFDGISPIEVEAISTSSEKVSKQANSIDDNNRWEPQAVASLSAFEVTECQSPVVVKDAANEQQNDFSVDDWIPTAAHEINDTFEIEDDKENDEVFIANRLGMEDAPNRKPTLNESFTISSGVVGSATGHPTLTKFRSLIEHYEQKWSDRKVRQDDLDGFWLMLSLDLENLDKRFNELRLLKENGWQLPEEPQQQPKVKKLQVGGGIRKRDKKPTKSSSSVIANLIRKARQEQNKQKAMLNDFEPLKETVTVVSSPMVRRSARFQKTPNRKRSSLLSAGSPPTIVDWAQNDTSHANNSSKRRTIYPEIISSKTERSVKSILKTPRVETRRQAKSVLFLDSGLDTPQTRRRHSSRTIVDTPKPKIKFNDQLEIEHIDKLEARTPSRLDVELEKRRQRSLLDSVFCVSDRNSSEDEITNKTRETPRRSGGSKKQSHPTVRSSRKLSALFDAENENITPAERENGSAKRLTRSSINKRKQSHYSS</sequence>
<dbReference type="GO" id="GO:0051642">
    <property type="term" value="P:centrosome localization"/>
    <property type="evidence" value="ECO:0007669"/>
    <property type="project" value="TreeGrafter"/>
</dbReference>
<dbReference type="PANTHER" id="PTHR12353:SF1">
    <property type="entry name" value="DISKS LARGE-ASSOCIATED PROTEIN 5"/>
    <property type="match status" value="1"/>
</dbReference>
<reference evidence="4" key="1">
    <citation type="submission" date="2014-01" db="EMBL/GenBank/DDBJ databases">
        <title>The Genome Sequence of Anopheles farauti FAR1 (V2).</title>
        <authorList>
            <consortium name="The Broad Institute Genomics Platform"/>
            <person name="Neafsey D.E."/>
            <person name="Besansky N."/>
            <person name="Howell P."/>
            <person name="Walton C."/>
            <person name="Young S.K."/>
            <person name="Zeng Q."/>
            <person name="Gargeya S."/>
            <person name="Fitzgerald M."/>
            <person name="Haas B."/>
            <person name="Abouelleil A."/>
            <person name="Allen A.W."/>
            <person name="Alvarado L."/>
            <person name="Arachchi H.M."/>
            <person name="Berlin A.M."/>
            <person name="Chapman S.B."/>
            <person name="Gainer-Dewar J."/>
            <person name="Goldberg J."/>
            <person name="Griggs A."/>
            <person name="Gujja S."/>
            <person name="Hansen M."/>
            <person name="Howarth C."/>
            <person name="Imamovic A."/>
            <person name="Ireland A."/>
            <person name="Larimer J."/>
            <person name="McCowan C."/>
            <person name="Murphy C."/>
            <person name="Pearson M."/>
            <person name="Poon T.W."/>
            <person name="Priest M."/>
            <person name="Roberts A."/>
            <person name="Saif S."/>
            <person name="Shea T."/>
            <person name="Sisk P."/>
            <person name="Sykes S."/>
            <person name="Wortman J."/>
            <person name="Nusbaum C."/>
            <person name="Birren B."/>
        </authorList>
    </citation>
    <scope>NUCLEOTIDE SEQUENCE [LARGE SCALE GENOMIC DNA]</scope>
    <source>
        <strain evidence="4">FAR1</strain>
    </source>
</reference>
<dbReference type="GO" id="GO:0005737">
    <property type="term" value="C:cytoplasm"/>
    <property type="evidence" value="ECO:0007669"/>
    <property type="project" value="TreeGrafter"/>
</dbReference>
<dbReference type="Pfam" id="PF03359">
    <property type="entry name" value="GKAP"/>
    <property type="match status" value="1"/>
</dbReference>
<feature type="region of interest" description="Disordered" evidence="2">
    <location>
        <begin position="709"/>
        <end position="782"/>
    </location>
</feature>
<dbReference type="GO" id="GO:0031616">
    <property type="term" value="C:spindle pole centrosome"/>
    <property type="evidence" value="ECO:0007669"/>
    <property type="project" value="TreeGrafter"/>
</dbReference>
<dbReference type="GO" id="GO:0007346">
    <property type="term" value="P:regulation of mitotic cell cycle"/>
    <property type="evidence" value="ECO:0007669"/>
    <property type="project" value="TreeGrafter"/>
</dbReference>
<dbReference type="GO" id="GO:0007052">
    <property type="term" value="P:mitotic spindle organization"/>
    <property type="evidence" value="ECO:0007669"/>
    <property type="project" value="TreeGrafter"/>
</dbReference>
<dbReference type="PANTHER" id="PTHR12353">
    <property type="entry name" value="DISKS LARGE-ASSOCIATED PROTEIN DAP SAP90/PSD-95-ASSOCIATED PROTEIN"/>
    <property type="match status" value="1"/>
</dbReference>
<feature type="region of interest" description="Disordered" evidence="2">
    <location>
        <begin position="192"/>
        <end position="225"/>
    </location>
</feature>
<dbReference type="AlphaFoldDB" id="A0A182QZN7"/>
<feature type="compositionally biased region" description="Basic and acidic residues" evidence="2">
    <location>
        <begin position="205"/>
        <end position="214"/>
    </location>
</feature>
<protein>
    <recommendedName>
        <fullName evidence="5">Disks large-associated protein 5</fullName>
    </recommendedName>
</protein>
<feature type="region of interest" description="Disordered" evidence="2">
    <location>
        <begin position="563"/>
        <end position="582"/>
    </location>
</feature>
<dbReference type="Proteomes" id="UP000075886">
    <property type="component" value="Unassembled WGS sequence"/>
</dbReference>
<feature type="compositionally biased region" description="Basic and acidic residues" evidence="2">
    <location>
        <begin position="41"/>
        <end position="53"/>
    </location>
</feature>
<evidence type="ECO:0000313" key="3">
    <source>
        <dbReference type="EnsemblMetazoa" id="AFAF020082-PA"/>
    </source>
</evidence>
<dbReference type="VEuPathDB" id="VectorBase:AFAF020082"/>
<dbReference type="GO" id="GO:0023052">
    <property type="term" value="P:signaling"/>
    <property type="evidence" value="ECO:0007669"/>
    <property type="project" value="InterPro"/>
</dbReference>
<evidence type="ECO:0000256" key="1">
    <source>
        <dbReference type="ARBA" id="ARBA00008839"/>
    </source>
</evidence>
<accession>A0A182QZN7</accession>
<feature type="compositionally biased region" description="Basic residues" evidence="2">
    <location>
        <begin position="563"/>
        <end position="573"/>
    </location>
</feature>
<dbReference type="STRING" id="69004.A0A182QZN7"/>
<dbReference type="GO" id="GO:0051382">
    <property type="term" value="P:kinetochore assembly"/>
    <property type="evidence" value="ECO:0007669"/>
    <property type="project" value="TreeGrafter"/>
</dbReference>
<dbReference type="EnsemblMetazoa" id="AFAF020082-RA">
    <property type="protein sequence ID" value="AFAF020082-PA"/>
    <property type="gene ID" value="AFAF020082"/>
</dbReference>
<feature type="compositionally biased region" description="Polar residues" evidence="2">
    <location>
        <begin position="192"/>
        <end position="203"/>
    </location>
</feature>
<dbReference type="EMBL" id="AXCN02001792">
    <property type="status" value="NOT_ANNOTATED_CDS"/>
    <property type="molecule type" value="Genomic_DNA"/>
</dbReference>
<keyword evidence="4" id="KW-1185">Reference proteome</keyword>
<evidence type="ECO:0000256" key="2">
    <source>
        <dbReference type="SAM" id="MobiDB-lite"/>
    </source>
</evidence>
<feature type="region of interest" description="Disordered" evidence="2">
    <location>
        <begin position="490"/>
        <end position="519"/>
    </location>
</feature>
<feature type="region of interest" description="Disordered" evidence="2">
    <location>
        <begin position="230"/>
        <end position="249"/>
    </location>
</feature>
<evidence type="ECO:0008006" key="5">
    <source>
        <dbReference type="Google" id="ProtNLM"/>
    </source>
</evidence>
<reference evidence="3" key="2">
    <citation type="submission" date="2020-05" db="UniProtKB">
        <authorList>
            <consortium name="EnsemblMetazoa"/>
        </authorList>
    </citation>
    <scope>IDENTIFICATION</scope>
    <source>
        <strain evidence="3">FAR1</strain>
    </source>
</reference>
<name>A0A182QZN7_9DIPT</name>
<proteinExistence type="inferred from homology"/>
<dbReference type="GO" id="GO:0007059">
    <property type="term" value="P:chromosome segregation"/>
    <property type="evidence" value="ECO:0007669"/>
    <property type="project" value="TreeGrafter"/>
</dbReference>